<keyword evidence="3 4" id="KW-0342">GTP-binding</keyword>
<dbReference type="NCBIfam" id="NF003828">
    <property type="entry name" value="PRK05416.1"/>
    <property type="match status" value="1"/>
</dbReference>
<evidence type="ECO:0000256" key="1">
    <source>
        <dbReference type="ARBA" id="ARBA00022741"/>
    </source>
</evidence>
<dbReference type="InterPro" id="IPR053931">
    <property type="entry name" value="RapZ_C"/>
</dbReference>
<dbReference type="Proteomes" id="UP001500631">
    <property type="component" value="Unassembled WGS sequence"/>
</dbReference>
<accession>A0ABP9MQI7</accession>
<dbReference type="PANTHER" id="PTHR30448">
    <property type="entry name" value="RNASE ADAPTER PROTEIN RAPZ"/>
    <property type="match status" value="1"/>
</dbReference>
<keyword evidence="8" id="KW-1185">Reference proteome</keyword>
<evidence type="ECO:0000313" key="7">
    <source>
        <dbReference type="EMBL" id="GAA5098874.1"/>
    </source>
</evidence>
<sequence>MQIVLISGLSGAGKSIALETFEDEGFFCVDNLPLSFVLSFIEKFSEESSHKRLAIVVDARGFPDDLSEAKQVFASLDILSEHIDFVFLDATNESIVQRYRDTRRRHPFYQAHLTLLDTIEHERELLQPLKKYMDLHIDTSCMSVHDLRSFIKKQLLKDHNQHTLSIQVESFGFKNGTPLNADFIFDARCLTNPHWEPSLRPKTGRDIEVIEYLNDRSDVQAYLKDLETFFYTWLPRFEQGTRAYLTIAIGCTGGQHRSVYLVEQLAKIIARRYPLIVKHRELHITHSFQKCSEEQ</sequence>
<dbReference type="InterPro" id="IPR027417">
    <property type="entry name" value="P-loop_NTPase"/>
</dbReference>
<dbReference type="InterPro" id="IPR053930">
    <property type="entry name" value="RapZ-like_N"/>
</dbReference>
<feature type="domain" description="RapZ-like N-terminal" evidence="5">
    <location>
        <begin position="1"/>
        <end position="157"/>
    </location>
</feature>
<name>A0ABP9MQI7_9GAMM</name>
<feature type="binding site" evidence="4">
    <location>
        <begin position="8"/>
        <end position="15"/>
    </location>
    <ligand>
        <name>ATP</name>
        <dbReference type="ChEBI" id="CHEBI:30616"/>
    </ligand>
</feature>
<organism evidence="7 8">
    <name type="scientific">Wohlfahrtiimonas larvae</name>
    <dbReference type="NCBI Taxonomy" id="1157986"/>
    <lineage>
        <taxon>Bacteria</taxon>
        <taxon>Pseudomonadati</taxon>
        <taxon>Pseudomonadota</taxon>
        <taxon>Gammaproteobacteria</taxon>
        <taxon>Cardiobacteriales</taxon>
        <taxon>Ignatzschineriaceae</taxon>
        <taxon>Wohlfahrtiimonas</taxon>
    </lineage>
</organism>
<dbReference type="PANTHER" id="PTHR30448:SF0">
    <property type="entry name" value="RNASE ADAPTER PROTEIN RAPZ"/>
    <property type="match status" value="1"/>
</dbReference>
<dbReference type="Pfam" id="PF03668">
    <property type="entry name" value="RapZ-like_N"/>
    <property type="match status" value="1"/>
</dbReference>
<proteinExistence type="inferred from homology"/>
<evidence type="ECO:0000256" key="3">
    <source>
        <dbReference type="ARBA" id="ARBA00023134"/>
    </source>
</evidence>
<dbReference type="EMBL" id="BAABKE010000003">
    <property type="protein sequence ID" value="GAA5098874.1"/>
    <property type="molecule type" value="Genomic_DNA"/>
</dbReference>
<dbReference type="Gene3D" id="3.40.50.300">
    <property type="entry name" value="P-loop containing nucleotide triphosphate hydrolases"/>
    <property type="match status" value="1"/>
</dbReference>
<reference evidence="8" key="1">
    <citation type="journal article" date="2019" name="Int. J. Syst. Evol. Microbiol.">
        <title>The Global Catalogue of Microorganisms (GCM) 10K type strain sequencing project: providing services to taxonomists for standard genome sequencing and annotation.</title>
        <authorList>
            <consortium name="The Broad Institute Genomics Platform"/>
            <consortium name="The Broad Institute Genome Sequencing Center for Infectious Disease"/>
            <person name="Wu L."/>
            <person name="Ma J."/>
        </authorList>
    </citation>
    <scope>NUCLEOTIDE SEQUENCE [LARGE SCALE GENOMIC DNA]</scope>
    <source>
        <strain evidence="8">JCM 18424</strain>
    </source>
</reference>
<gene>
    <name evidence="7" type="primary">rapZ</name>
    <name evidence="7" type="ORF">GCM10023338_11780</name>
</gene>
<dbReference type="InterPro" id="IPR005337">
    <property type="entry name" value="RapZ-like"/>
</dbReference>
<comment type="caution">
    <text evidence="7">The sequence shown here is derived from an EMBL/GenBank/DDBJ whole genome shotgun (WGS) entry which is preliminary data.</text>
</comment>
<dbReference type="RefSeq" id="WP_077925009.1">
    <property type="nucleotide sequence ID" value="NZ_BAABKE010000003.1"/>
</dbReference>
<dbReference type="PIRSF" id="PIRSF005052">
    <property type="entry name" value="P-loopkin"/>
    <property type="match status" value="1"/>
</dbReference>
<keyword evidence="1 4" id="KW-0547">Nucleotide-binding</keyword>
<evidence type="ECO:0000259" key="5">
    <source>
        <dbReference type="Pfam" id="PF03668"/>
    </source>
</evidence>
<protein>
    <submittedName>
        <fullName evidence="7">RNase adapter RapZ</fullName>
    </submittedName>
</protein>
<evidence type="ECO:0000259" key="6">
    <source>
        <dbReference type="Pfam" id="PF22740"/>
    </source>
</evidence>
<evidence type="ECO:0000256" key="4">
    <source>
        <dbReference type="HAMAP-Rule" id="MF_00636"/>
    </source>
</evidence>
<keyword evidence="2 4" id="KW-0067">ATP-binding</keyword>
<dbReference type="Pfam" id="PF22740">
    <property type="entry name" value="PapZ_C"/>
    <property type="match status" value="1"/>
</dbReference>
<feature type="domain" description="RapZ C-terminal" evidence="6">
    <location>
        <begin position="165"/>
        <end position="283"/>
    </location>
</feature>
<feature type="binding site" evidence="4">
    <location>
        <begin position="58"/>
        <end position="61"/>
    </location>
    <ligand>
        <name>GTP</name>
        <dbReference type="ChEBI" id="CHEBI:37565"/>
    </ligand>
</feature>
<evidence type="ECO:0000256" key="2">
    <source>
        <dbReference type="ARBA" id="ARBA00022840"/>
    </source>
</evidence>
<dbReference type="SUPFAM" id="SSF52540">
    <property type="entry name" value="P-loop containing nucleoside triphosphate hydrolases"/>
    <property type="match status" value="1"/>
</dbReference>
<dbReference type="HAMAP" id="MF_00636">
    <property type="entry name" value="RapZ_like"/>
    <property type="match status" value="1"/>
</dbReference>
<evidence type="ECO:0000313" key="8">
    <source>
        <dbReference type="Proteomes" id="UP001500631"/>
    </source>
</evidence>